<gene>
    <name evidence="2" type="ORF">K875_00725</name>
</gene>
<dbReference type="EMBL" id="JLXW01000002">
    <property type="protein sequence ID" value="KBZ68179.1"/>
    <property type="molecule type" value="Genomic_DNA"/>
</dbReference>
<comment type="caution">
    <text evidence="2">The sequence shown here is derived from an EMBL/GenBank/DDBJ whole genome shotgun (WGS) entry which is preliminary data.</text>
</comment>
<organism evidence="2 3">
    <name type="scientific">Mycobacterium [tuberculosis] TKK-01-0051</name>
    <dbReference type="NCBI Taxonomy" id="1324261"/>
    <lineage>
        <taxon>Bacteria</taxon>
        <taxon>Bacillati</taxon>
        <taxon>Actinomycetota</taxon>
        <taxon>Actinomycetes</taxon>
        <taxon>Mycobacteriales</taxon>
        <taxon>Mycobacteriaceae</taxon>
        <taxon>Mycobacterium</taxon>
        <taxon>Mycobacterium avium complex (MAC)</taxon>
    </lineage>
</organism>
<reference evidence="2 3" key="1">
    <citation type="submission" date="2014-04" db="EMBL/GenBank/DDBJ databases">
        <title>The Genome Sequence of Mycobacterium tuberculosis TKK-01-0051.</title>
        <authorList>
            <consortium name="The Broad Institute Genomics Platform"/>
            <consortium name="The Broad Institute Genome Sequencing Center for Infectious Disease"/>
            <person name="Earl A.M."/>
            <person name="Cohen K."/>
            <person name="Pym A."/>
            <person name="Bishai W."/>
            <person name="Maharaj K."/>
            <person name="Desjardins C."/>
            <person name="Abeel T."/>
            <person name="Young S."/>
            <person name="Zeng Q."/>
            <person name="Gargeya S."/>
            <person name="Abouelleil A."/>
            <person name="Alvarado L."/>
            <person name="Chapman S.B."/>
            <person name="Gainer-Dewar J."/>
            <person name="Goldberg J."/>
            <person name="Griggs A."/>
            <person name="Gujja S."/>
            <person name="Hansen M."/>
            <person name="Howarth C."/>
            <person name="Imamovic A."/>
            <person name="Larimer J."/>
            <person name="Murphy C."/>
            <person name="Naylor J."/>
            <person name="Pearson M."/>
            <person name="Poon T.W."/>
            <person name="Priest M."/>
            <person name="Roberts A."/>
            <person name="Saif S."/>
            <person name="Shea T."/>
            <person name="Sykes S."/>
            <person name="Wortman J."/>
            <person name="Nusbaum C."/>
            <person name="Birren B."/>
        </authorList>
    </citation>
    <scope>NUCLEOTIDE SEQUENCE [LARGE SCALE GENOMIC DNA]</scope>
    <source>
        <strain evidence="2 3">TKK-01-0051</strain>
    </source>
</reference>
<sequence length="129" mass="13884">MTPPPRGTDRPFTVIVCAACAVGCELSMIDELRPTIRRCPHSMLVSAGCMLGPLTCASRPTGGGVMAVVQPCTNDRVACGPAHWIGPITDSAAASELRDWLERGQWENTPVPSQLGRHERFTRGSGRRN</sequence>
<dbReference type="RefSeq" id="WP_044483470.1">
    <property type="nucleotide sequence ID" value="NZ_KK328284.1"/>
</dbReference>
<protein>
    <submittedName>
        <fullName evidence="2">Uncharacterized protein</fullName>
    </submittedName>
</protein>
<name>A0A051UG11_9MYCO</name>
<keyword evidence="3" id="KW-1185">Reference proteome</keyword>
<evidence type="ECO:0000313" key="3">
    <source>
        <dbReference type="Proteomes" id="UP000025947"/>
    </source>
</evidence>
<evidence type="ECO:0000256" key="1">
    <source>
        <dbReference type="SAM" id="MobiDB-lite"/>
    </source>
</evidence>
<accession>A0A051UG11</accession>
<dbReference type="PATRIC" id="fig|1324261.3.peg.737"/>
<dbReference type="AlphaFoldDB" id="A0A051UG11"/>
<feature type="region of interest" description="Disordered" evidence="1">
    <location>
        <begin position="108"/>
        <end position="129"/>
    </location>
</feature>
<dbReference type="Proteomes" id="UP000025947">
    <property type="component" value="Unassembled WGS sequence"/>
</dbReference>
<evidence type="ECO:0000313" key="2">
    <source>
        <dbReference type="EMBL" id="KBZ68179.1"/>
    </source>
</evidence>
<proteinExistence type="predicted"/>
<dbReference type="HOGENOM" id="CLU_1980239_0_0_11"/>